<keyword evidence="2" id="KW-1185">Reference proteome</keyword>
<evidence type="ECO:0000313" key="2">
    <source>
        <dbReference type="Proteomes" id="UP000001261"/>
    </source>
</evidence>
<dbReference type="Proteomes" id="UP000001261">
    <property type="component" value="Unassembled WGS sequence"/>
</dbReference>
<protein>
    <submittedName>
        <fullName evidence="1">Uncharacterized protein</fullName>
    </submittedName>
</protein>
<dbReference type="KEGG" id="cim:CIMG_13266"/>
<proteinExistence type="predicted"/>
<dbReference type="InParanoid" id="A0A0D8JU66"/>
<dbReference type="EMBL" id="GG704913">
    <property type="protein sequence ID" value="KJF60832.1"/>
    <property type="molecule type" value="Genomic_DNA"/>
</dbReference>
<dbReference type="AlphaFoldDB" id="A0A0D8JU66"/>
<name>A0A0D8JU66_COCIM</name>
<accession>A0A0D8JU66</accession>
<evidence type="ECO:0000313" key="1">
    <source>
        <dbReference type="EMBL" id="KJF60832.1"/>
    </source>
</evidence>
<reference evidence="2" key="1">
    <citation type="journal article" date="2009" name="Genome Res.">
        <title>Comparative genomic analyses of the human fungal pathogens Coccidioides and their relatives.</title>
        <authorList>
            <person name="Sharpton T.J."/>
            <person name="Stajich J.E."/>
            <person name="Rounsley S.D."/>
            <person name="Gardner M.J."/>
            <person name="Wortman J.R."/>
            <person name="Jordar V.S."/>
            <person name="Maiti R."/>
            <person name="Kodira C.D."/>
            <person name="Neafsey D.E."/>
            <person name="Zeng Q."/>
            <person name="Hung C.-Y."/>
            <person name="McMahan C."/>
            <person name="Muszewska A."/>
            <person name="Grynberg M."/>
            <person name="Mandel M.A."/>
            <person name="Kellner E.M."/>
            <person name="Barker B.M."/>
            <person name="Galgiani J.N."/>
            <person name="Orbach M.J."/>
            <person name="Kirkland T.N."/>
            <person name="Cole G.T."/>
            <person name="Henn M.R."/>
            <person name="Birren B.W."/>
            <person name="Taylor J.W."/>
        </authorList>
    </citation>
    <scope>NUCLEOTIDE SEQUENCE [LARGE SCALE GENOMIC DNA]</scope>
    <source>
        <strain evidence="2">RS</strain>
    </source>
</reference>
<gene>
    <name evidence="1" type="ORF">CIMG_13266</name>
</gene>
<dbReference type="RefSeq" id="XP_004445097.1">
    <property type="nucleotide sequence ID" value="XM_004445040.1"/>
</dbReference>
<sequence>MDIQSQPAESFSSQTPEHSVLVYFLKDSSGASELNESRVCIRHFNYQMKKGAKQRISRLAGSRLTLEELVKLRLRCPILSSPLQKWTSADMFEIPVIYSFLM</sequence>
<reference evidence="2" key="2">
    <citation type="journal article" date="2010" name="Genome Res.">
        <title>Population genomic sequencing of Coccidioides fungi reveals recent hybridization and transposon control.</title>
        <authorList>
            <person name="Neafsey D.E."/>
            <person name="Barker B.M."/>
            <person name="Sharpton T.J."/>
            <person name="Stajich J.E."/>
            <person name="Park D.J."/>
            <person name="Whiston E."/>
            <person name="Hung C.-Y."/>
            <person name="McMahan C."/>
            <person name="White J."/>
            <person name="Sykes S."/>
            <person name="Heiman D."/>
            <person name="Young S."/>
            <person name="Zeng Q."/>
            <person name="Abouelleil A."/>
            <person name="Aftuck L."/>
            <person name="Bessette D."/>
            <person name="Brown A."/>
            <person name="FitzGerald M."/>
            <person name="Lui A."/>
            <person name="Macdonald J.P."/>
            <person name="Priest M."/>
            <person name="Orbach M.J."/>
            <person name="Galgiani J.N."/>
            <person name="Kirkland T.N."/>
            <person name="Cole G.T."/>
            <person name="Birren B.W."/>
            <person name="Henn M.R."/>
            <person name="Taylor J.W."/>
            <person name="Rounsley S.D."/>
        </authorList>
    </citation>
    <scope>GENOME REANNOTATION</scope>
    <source>
        <strain evidence="2">RS</strain>
    </source>
</reference>
<dbReference type="GeneID" id="24164893"/>
<dbReference type="VEuPathDB" id="FungiDB:CIMG_13266"/>
<organism evidence="1 2">
    <name type="scientific">Coccidioides immitis (strain RS)</name>
    <name type="common">Valley fever fungus</name>
    <dbReference type="NCBI Taxonomy" id="246410"/>
    <lineage>
        <taxon>Eukaryota</taxon>
        <taxon>Fungi</taxon>
        <taxon>Dikarya</taxon>
        <taxon>Ascomycota</taxon>
        <taxon>Pezizomycotina</taxon>
        <taxon>Eurotiomycetes</taxon>
        <taxon>Eurotiomycetidae</taxon>
        <taxon>Onygenales</taxon>
        <taxon>Onygenaceae</taxon>
        <taxon>Coccidioides</taxon>
    </lineage>
</organism>